<organism evidence="1 2">
    <name type="scientific">Gigaspora margarita</name>
    <dbReference type="NCBI Taxonomy" id="4874"/>
    <lineage>
        <taxon>Eukaryota</taxon>
        <taxon>Fungi</taxon>
        <taxon>Fungi incertae sedis</taxon>
        <taxon>Mucoromycota</taxon>
        <taxon>Glomeromycotina</taxon>
        <taxon>Glomeromycetes</taxon>
        <taxon>Diversisporales</taxon>
        <taxon>Gigasporaceae</taxon>
        <taxon>Gigaspora</taxon>
    </lineage>
</organism>
<dbReference type="EMBL" id="CAJVQB010134781">
    <property type="protein sequence ID" value="CAG8854214.1"/>
    <property type="molecule type" value="Genomic_DNA"/>
</dbReference>
<dbReference type="Proteomes" id="UP000789901">
    <property type="component" value="Unassembled WGS sequence"/>
</dbReference>
<proteinExistence type="predicted"/>
<name>A0ABN7XJ75_GIGMA</name>
<protein>
    <submittedName>
        <fullName evidence="1">43828_t:CDS:1</fullName>
    </submittedName>
</protein>
<reference evidence="1 2" key="1">
    <citation type="submission" date="2021-06" db="EMBL/GenBank/DDBJ databases">
        <authorList>
            <person name="Kallberg Y."/>
            <person name="Tangrot J."/>
            <person name="Rosling A."/>
        </authorList>
    </citation>
    <scope>NUCLEOTIDE SEQUENCE [LARGE SCALE GENOMIC DNA]</scope>
    <source>
        <strain evidence="1 2">120-4 pot B 10/14</strain>
    </source>
</reference>
<evidence type="ECO:0000313" key="1">
    <source>
        <dbReference type="EMBL" id="CAG8854214.1"/>
    </source>
</evidence>
<comment type="caution">
    <text evidence="1">The sequence shown here is derived from an EMBL/GenBank/DDBJ whole genome shotgun (WGS) entry which is preliminary data.</text>
</comment>
<gene>
    <name evidence="1" type="ORF">GMARGA_LOCUS43035</name>
</gene>
<evidence type="ECO:0000313" key="2">
    <source>
        <dbReference type="Proteomes" id="UP000789901"/>
    </source>
</evidence>
<sequence>REKEKNKYIRNWCDPDAQCWCKNILYRSKSWYKQCYTDYRIWNALKQIPVRKLAIFYEKTSIQEETEPMELFT</sequence>
<feature type="non-terminal residue" evidence="1">
    <location>
        <position position="73"/>
    </location>
</feature>
<feature type="non-terminal residue" evidence="1">
    <location>
        <position position="1"/>
    </location>
</feature>
<keyword evidence="2" id="KW-1185">Reference proteome</keyword>
<accession>A0ABN7XJ75</accession>